<accession>A0A2X0L8R2</accession>
<evidence type="ECO:0000256" key="2">
    <source>
        <dbReference type="ARBA" id="ARBA00004286"/>
    </source>
</evidence>
<dbReference type="SUPFAM" id="SSF52540">
    <property type="entry name" value="P-loop containing nucleoside triphosphate hydrolases"/>
    <property type="match status" value="1"/>
</dbReference>
<evidence type="ECO:0000256" key="12">
    <source>
        <dbReference type="SAM" id="Coils"/>
    </source>
</evidence>
<name>A0A2X0L8R2_9BASI</name>
<gene>
    <name evidence="15" type="ORF">BZ3500_MVSOF-1268-A1-R1_CHR7-1G09293</name>
</gene>
<evidence type="ECO:0000256" key="9">
    <source>
        <dbReference type="ARBA" id="ARBA00023172"/>
    </source>
</evidence>
<keyword evidence="7" id="KW-0067">ATP-binding</keyword>
<feature type="compositionally biased region" description="Basic and acidic residues" evidence="13">
    <location>
        <begin position="73"/>
        <end position="91"/>
    </location>
</feature>
<dbReference type="GO" id="GO:0005634">
    <property type="term" value="C:nucleus"/>
    <property type="evidence" value="ECO:0007669"/>
    <property type="project" value="UniProtKB-SubCell"/>
</dbReference>
<dbReference type="InterPro" id="IPR027417">
    <property type="entry name" value="P-loop_NTPase"/>
</dbReference>
<protein>
    <submittedName>
        <fullName evidence="15">BZ3500_MvSof-1268-A1-R1_Chr7-1g09293 protein</fullName>
    </submittedName>
</protein>
<dbReference type="Gene3D" id="1.10.287.1490">
    <property type="match status" value="1"/>
</dbReference>
<evidence type="ECO:0000256" key="11">
    <source>
        <dbReference type="ARBA" id="ARBA00023242"/>
    </source>
</evidence>
<feature type="domain" description="RecF/RecN/SMC N-terminal" evidence="14">
    <location>
        <begin position="126"/>
        <end position="1189"/>
    </location>
</feature>
<feature type="region of interest" description="Disordered" evidence="13">
    <location>
        <begin position="1"/>
        <end position="102"/>
    </location>
</feature>
<dbReference type="Proteomes" id="UP000249723">
    <property type="component" value="Unassembled WGS sequence"/>
</dbReference>
<dbReference type="PANTHER" id="PTHR19306:SF6">
    <property type="entry name" value="STRUCTURAL MAINTENANCE OF CHROMOSOMES PROTEIN 6"/>
    <property type="match status" value="1"/>
</dbReference>
<evidence type="ECO:0000256" key="1">
    <source>
        <dbReference type="ARBA" id="ARBA00004123"/>
    </source>
</evidence>
<keyword evidence="16" id="KW-1185">Reference proteome</keyword>
<dbReference type="Gene3D" id="3.40.50.300">
    <property type="entry name" value="P-loop containing nucleotide triphosphate hydrolases"/>
    <property type="match status" value="2"/>
</dbReference>
<keyword evidence="10" id="KW-0234">DNA repair</keyword>
<evidence type="ECO:0000256" key="13">
    <source>
        <dbReference type="SAM" id="MobiDB-lite"/>
    </source>
</evidence>
<reference evidence="16" key="1">
    <citation type="submission" date="2016-10" db="EMBL/GenBank/DDBJ databases">
        <authorList>
            <person name="Jeantristanb JTB J.-T."/>
            <person name="Ricardo R."/>
        </authorList>
    </citation>
    <scope>NUCLEOTIDE SEQUENCE [LARGE SCALE GENOMIC DNA]</scope>
</reference>
<keyword evidence="4" id="KW-0158">Chromosome</keyword>
<dbReference type="GO" id="GO:0003684">
    <property type="term" value="F:damaged DNA binding"/>
    <property type="evidence" value="ECO:0007669"/>
    <property type="project" value="TreeGrafter"/>
</dbReference>
<evidence type="ECO:0000256" key="6">
    <source>
        <dbReference type="ARBA" id="ARBA00022763"/>
    </source>
</evidence>
<evidence type="ECO:0000256" key="5">
    <source>
        <dbReference type="ARBA" id="ARBA00022741"/>
    </source>
</evidence>
<dbReference type="GO" id="GO:0003697">
    <property type="term" value="F:single-stranded DNA binding"/>
    <property type="evidence" value="ECO:0007669"/>
    <property type="project" value="TreeGrafter"/>
</dbReference>
<dbReference type="AlphaFoldDB" id="A0A2X0L8R2"/>
<keyword evidence="8 12" id="KW-0175">Coiled coil</keyword>
<feature type="coiled-coil region" evidence="12">
    <location>
        <begin position="545"/>
        <end position="606"/>
    </location>
</feature>
<keyword evidence="11" id="KW-0539">Nucleus</keyword>
<comment type="subcellular location">
    <subcellularLocation>
        <location evidence="2">Chromosome</location>
    </subcellularLocation>
    <subcellularLocation>
        <location evidence="1">Nucleus</location>
    </subcellularLocation>
</comment>
<evidence type="ECO:0000259" key="14">
    <source>
        <dbReference type="Pfam" id="PF02463"/>
    </source>
</evidence>
<evidence type="ECO:0000313" key="16">
    <source>
        <dbReference type="Proteomes" id="UP000249723"/>
    </source>
</evidence>
<dbReference type="PANTHER" id="PTHR19306">
    <property type="entry name" value="STRUCTURAL MAINTENANCE OF CHROMOSOMES 5,6 SMC5, SMC6"/>
    <property type="match status" value="1"/>
</dbReference>
<dbReference type="GO" id="GO:0005524">
    <property type="term" value="F:ATP binding"/>
    <property type="evidence" value="ECO:0007669"/>
    <property type="project" value="UniProtKB-KW"/>
</dbReference>
<dbReference type="EMBL" id="FMWP01000127">
    <property type="protein sequence ID" value="SDA03174.1"/>
    <property type="molecule type" value="Genomic_DNA"/>
</dbReference>
<evidence type="ECO:0000313" key="15">
    <source>
        <dbReference type="EMBL" id="SDA03174.1"/>
    </source>
</evidence>
<sequence length="1218" mass="136908">MALALPAYSPSDWDDDDDLYAPVAKRPRYDDSSLPPSTPPPIASTSEATSATAGLSTRSNSSATVRGQSPDGDETRSTSRTVDQDSERGSDDGMDVEDGQLPPLPELVQDEVQAGDFGDTAQSGIIEQVDLYQFMCHTYITIKFGPQMNFLVGHNGSGKSAVLTGITMALGGNAKATNRATNGAGLVKEGAASAKCRVRLSNRGSDPYRQDLFGASITVERTLRSNGGSSYKLMNHRGEVVETSKVVLDSIRTFLSHRLESAGFFRTARSDQFAPPILPPWLTVDHFEIQIDNPITVLTQDQSRAFIASTTGKDKYKAFLRGTMLSQLRDEYTEMGRHIESIQVAIEKKNELMPELQLVLRRAMERAEAGRAAEEQVDRLKELENRRAWCDVEWVEAEIKKGRTAIRKAEEKLVVLRHHLAVATAKRDAAMTDLADLEEAQAETQLQKDEQTPKLEEVQQGISAARAKTLAFKVSSSGRSHVPCSVVCVLIDRHLGRIQNEERQMAATIDLLKQGIEAFKAQLVVEHDRLARDIEAEERPIHDRIAKNEDEIRRHEQIVLEADQERLELEGRSTLLQKLEAAAPLISRYQKEAADLHKRIQNVEASRTNSMLAYGPKMPTVLRDVDATRWTKKPLGPVGRYIEVRDQQWSNVIESLCGRILNAFVVSNEQDRIKLSALLHRHGVGSIHSIIKLRYDDTFDCSSGEPDSDLLTVLRAIKISDRLVEQAFINGTGCEDAVLVQRRSEGDQLFDAGRRNIRVVYSRDWFIVRRSRDNKAASIVMAAWRGQRRLSPDIAGQIAMLTNQLDSVNIHLSNISRDKQEADDELASIHRRGKAADLRRQESKRSLTQLRRQVENDRHQLLEKAPSDISAIEDLRDESQAELDSTLAQYEEALRRHNAETGTSDLASFVRKKEEINLAIKEADDLLSRLMKKINTAVAERSEAEKVIAKHQKKLDEVQAEVEMMREQVDEMQEHASTICERPPRFPRPRTAEQLDHDIKTLKAAIRARERDLGATLDELNEEVGRRNQVVQRAKSILSSLENFVELLETARRVRMEKWEGWLTSLPTSLELHFLNYLATRSFTGRLKFNHKDEELNLHIMTKEEGAKNHGKHHSRWKDVKSLSGGEKSFATICLLLAMWKVAACHIRCLDEFDVFMDAVNRRVAMKMMVDTAKNVKRAQFILITPQNVSNSTYGAEVKIIMLGDPARTSGQLAARPG</sequence>
<dbReference type="GO" id="GO:0030915">
    <property type="term" value="C:Smc5-Smc6 complex"/>
    <property type="evidence" value="ECO:0007669"/>
    <property type="project" value="TreeGrafter"/>
</dbReference>
<dbReference type="OrthoDB" id="10072614at2759"/>
<feature type="compositionally biased region" description="Low complexity" evidence="13">
    <location>
        <begin position="43"/>
        <end position="57"/>
    </location>
</feature>
<feature type="compositionally biased region" description="Polar residues" evidence="13">
    <location>
        <begin position="58"/>
        <end position="67"/>
    </location>
</feature>
<keyword evidence="6" id="KW-0227">DNA damage</keyword>
<dbReference type="GO" id="GO:0000724">
    <property type="term" value="P:double-strand break repair via homologous recombination"/>
    <property type="evidence" value="ECO:0007669"/>
    <property type="project" value="TreeGrafter"/>
</dbReference>
<comment type="similarity">
    <text evidence="3">Belongs to the SMC family. SMC6 subfamily.</text>
</comment>
<proteinExistence type="inferred from homology"/>
<evidence type="ECO:0000256" key="4">
    <source>
        <dbReference type="ARBA" id="ARBA00022454"/>
    </source>
</evidence>
<organism evidence="15 16">
    <name type="scientific">Microbotryum saponariae</name>
    <dbReference type="NCBI Taxonomy" id="289078"/>
    <lineage>
        <taxon>Eukaryota</taxon>
        <taxon>Fungi</taxon>
        <taxon>Dikarya</taxon>
        <taxon>Basidiomycota</taxon>
        <taxon>Pucciniomycotina</taxon>
        <taxon>Microbotryomycetes</taxon>
        <taxon>Microbotryales</taxon>
        <taxon>Microbotryaceae</taxon>
        <taxon>Microbotryum</taxon>
    </lineage>
</organism>
<dbReference type="InterPro" id="IPR003395">
    <property type="entry name" value="RecF/RecN/SMC_N"/>
</dbReference>
<evidence type="ECO:0000256" key="3">
    <source>
        <dbReference type="ARBA" id="ARBA00006793"/>
    </source>
</evidence>
<keyword evidence="9" id="KW-0233">DNA recombination</keyword>
<dbReference type="GO" id="GO:0035861">
    <property type="term" value="C:site of double-strand break"/>
    <property type="evidence" value="ECO:0007669"/>
    <property type="project" value="TreeGrafter"/>
</dbReference>
<evidence type="ECO:0000256" key="10">
    <source>
        <dbReference type="ARBA" id="ARBA00023204"/>
    </source>
</evidence>
<evidence type="ECO:0000256" key="8">
    <source>
        <dbReference type="ARBA" id="ARBA00023054"/>
    </source>
</evidence>
<dbReference type="STRING" id="289078.A0A2X0L8R2"/>
<dbReference type="Pfam" id="PF02463">
    <property type="entry name" value="SMC_N"/>
    <property type="match status" value="1"/>
</dbReference>
<feature type="coiled-coil region" evidence="12">
    <location>
        <begin position="812"/>
        <end position="1023"/>
    </location>
</feature>
<keyword evidence="5" id="KW-0547">Nucleotide-binding</keyword>
<evidence type="ECO:0000256" key="7">
    <source>
        <dbReference type="ARBA" id="ARBA00022840"/>
    </source>
</evidence>